<evidence type="ECO:0000313" key="3">
    <source>
        <dbReference type="Proteomes" id="UP001313282"/>
    </source>
</evidence>
<accession>A0AAN8N2G2</accession>
<feature type="region of interest" description="Disordered" evidence="1">
    <location>
        <begin position="181"/>
        <end position="321"/>
    </location>
</feature>
<evidence type="ECO:0000256" key="1">
    <source>
        <dbReference type="SAM" id="MobiDB-lite"/>
    </source>
</evidence>
<proteinExistence type="predicted"/>
<feature type="compositionally biased region" description="Low complexity" evidence="1">
    <location>
        <begin position="306"/>
        <end position="315"/>
    </location>
</feature>
<organism evidence="2 3">
    <name type="scientific">Orbilia javanica</name>
    <dbReference type="NCBI Taxonomy" id="47235"/>
    <lineage>
        <taxon>Eukaryota</taxon>
        <taxon>Fungi</taxon>
        <taxon>Dikarya</taxon>
        <taxon>Ascomycota</taxon>
        <taxon>Pezizomycotina</taxon>
        <taxon>Orbiliomycetes</taxon>
        <taxon>Orbiliales</taxon>
        <taxon>Orbiliaceae</taxon>
        <taxon>Orbilia</taxon>
    </lineage>
</organism>
<keyword evidence="3" id="KW-1185">Reference proteome</keyword>
<name>A0AAN8N2G2_9PEZI</name>
<dbReference type="Proteomes" id="UP001313282">
    <property type="component" value="Unassembled WGS sequence"/>
</dbReference>
<dbReference type="AlphaFoldDB" id="A0AAN8N2G2"/>
<dbReference type="EMBL" id="JAVHNR010000003">
    <property type="protein sequence ID" value="KAK6348181.1"/>
    <property type="molecule type" value="Genomic_DNA"/>
</dbReference>
<feature type="compositionally biased region" description="Low complexity" evidence="1">
    <location>
        <begin position="229"/>
        <end position="247"/>
    </location>
</feature>
<feature type="compositionally biased region" description="Polar residues" evidence="1">
    <location>
        <begin position="190"/>
        <end position="202"/>
    </location>
</feature>
<comment type="caution">
    <text evidence="2">The sequence shown here is derived from an EMBL/GenBank/DDBJ whole genome shotgun (WGS) entry which is preliminary data.</text>
</comment>
<evidence type="ECO:0000313" key="2">
    <source>
        <dbReference type="EMBL" id="KAK6348181.1"/>
    </source>
</evidence>
<feature type="compositionally biased region" description="Acidic residues" evidence="1">
    <location>
        <begin position="263"/>
        <end position="273"/>
    </location>
</feature>
<protein>
    <submittedName>
        <fullName evidence="2">Uncharacterized protein</fullName>
    </submittedName>
</protein>
<reference evidence="2 3" key="1">
    <citation type="submission" date="2019-10" db="EMBL/GenBank/DDBJ databases">
        <authorList>
            <person name="Palmer J.M."/>
        </authorList>
    </citation>
    <scope>NUCLEOTIDE SEQUENCE [LARGE SCALE GENOMIC DNA]</scope>
    <source>
        <strain evidence="2 3">TWF718</strain>
    </source>
</reference>
<sequence>MATAAYITANQFPMMGQPTMAYEVDPMTQQAYHPAAAGYVPTTAHPQQQVFLTSGQPVQAVVTGPGPAVFPQMRFQNPVNPNPAGVYMHLPYAGDLHAPPAYSDIDPSRFQPASRSRRSSFSVSFAAAGGQFGFPNNQMNPMGNQGDYAYVDSCLLCRANHPGPHPHGPGMNMHDMPPMSPHRQVPMDDTMSNSSKMRSNYSYEGPACDPMDWNPNFRNPRRDSSWGYRPSGPDARPRSSSRGRPSGLNGMPYNSGAIHVSEVSDDENTEDETSSTRAGRMTSYGNRGHVRRSTSRGPHAPRPPSRSRSSRMSTSGNNNYL</sequence>
<gene>
    <name evidence="2" type="ORF">TWF718_005994</name>
</gene>